<name>A0ABW2PZE8_9BACL</name>
<organism evidence="2 3">
    <name type="scientific">Scopulibacillus cellulosilyticus</name>
    <dbReference type="NCBI Taxonomy" id="2665665"/>
    <lineage>
        <taxon>Bacteria</taxon>
        <taxon>Bacillati</taxon>
        <taxon>Bacillota</taxon>
        <taxon>Bacilli</taxon>
        <taxon>Bacillales</taxon>
        <taxon>Sporolactobacillaceae</taxon>
        <taxon>Scopulibacillus</taxon>
    </lineage>
</organism>
<dbReference type="InterPro" id="IPR036237">
    <property type="entry name" value="Xyl_isomerase-like_sf"/>
</dbReference>
<dbReference type="Pfam" id="PF01261">
    <property type="entry name" value="AP_endonuc_2"/>
    <property type="match status" value="1"/>
</dbReference>
<dbReference type="GO" id="GO:0016853">
    <property type="term" value="F:isomerase activity"/>
    <property type="evidence" value="ECO:0007669"/>
    <property type="project" value="UniProtKB-KW"/>
</dbReference>
<evidence type="ECO:0000259" key="1">
    <source>
        <dbReference type="Pfam" id="PF01261"/>
    </source>
</evidence>
<dbReference type="Proteomes" id="UP001596505">
    <property type="component" value="Unassembled WGS sequence"/>
</dbReference>
<evidence type="ECO:0000313" key="3">
    <source>
        <dbReference type="Proteomes" id="UP001596505"/>
    </source>
</evidence>
<dbReference type="Gene3D" id="3.20.20.150">
    <property type="entry name" value="Divalent-metal-dependent TIM barrel enzymes"/>
    <property type="match status" value="1"/>
</dbReference>
<dbReference type="SUPFAM" id="SSF51658">
    <property type="entry name" value="Xylose isomerase-like"/>
    <property type="match status" value="1"/>
</dbReference>
<sequence length="283" mass="32914">MNLTMDRIAVMSVQYVQYSFEYFLDSMEMCGVKNIELWTGAPHFCDEDYTNFIEARKRIKIMKNQMDQIGMKVICVTPEQLNYPINLAAHNDVLRRRSIDYFIRQMEYALEFGTRQLFITSGVGLRDKPKEESWKYSRESLKVLSEHAEKLGVRLIMEQLQPYESNLISTCSDMVRMIQEVDSPSLQCCIDVVAMAVVNEKLEDFFDQLPGRIQHIHLADGTPSGHYVLGDGNLPLTEYMKTLQKNQYEGYITLEINDSIYLTDPHPALKRSTDYLKKYFPLL</sequence>
<comment type="caution">
    <text evidence="2">The sequence shown here is derived from an EMBL/GenBank/DDBJ whole genome shotgun (WGS) entry which is preliminary data.</text>
</comment>
<proteinExistence type="predicted"/>
<reference evidence="3" key="1">
    <citation type="journal article" date="2019" name="Int. J. Syst. Evol. Microbiol.">
        <title>The Global Catalogue of Microorganisms (GCM) 10K type strain sequencing project: providing services to taxonomists for standard genome sequencing and annotation.</title>
        <authorList>
            <consortium name="The Broad Institute Genomics Platform"/>
            <consortium name="The Broad Institute Genome Sequencing Center for Infectious Disease"/>
            <person name="Wu L."/>
            <person name="Ma J."/>
        </authorList>
    </citation>
    <scope>NUCLEOTIDE SEQUENCE [LARGE SCALE GENOMIC DNA]</scope>
    <source>
        <strain evidence="3">CGMCC 1.16305</strain>
    </source>
</reference>
<gene>
    <name evidence="2" type="ORF">ACFQRG_14030</name>
</gene>
<keyword evidence="3" id="KW-1185">Reference proteome</keyword>
<protein>
    <submittedName>
        <fullName evidence="2">Sugar phosphate isomerase/epimerase family protein</fullName>
    </submittedName>
</protein>
<keyword evidence="2" id="KW-0413">Isomerase</keyword>
<dbReference type="InterPro" id="IPR013022">
    <property type="entry name" value="Xyl_isomerase-like_TIM-brl"/>
</dbReference>
<evidence type="ECO:0000313" key="2">
    <source>
        <dbReference type="EMBL" id="MFC7394072.1"/>
    </source>
</evidence>
<dbReference type="RefSeq" id="WP_380967063.1">
    <property type="nucleotide sequence ID" value="NZ_JBHTCO010000018.1"/>
</dbReference>
<dbReference type="PANTHER" id="PTHR12110">
    <property type="entry name" value="HYDROXYPYRUVATE ISOMERASE"/>
    <property type="match status" value="1"/>
</dbReference>
<accession>A0ABW2PZE8</accession>
<dbReference type="EMBL" id="JBHTCO010000018">
    <property type="protein sequence ID" value="MFC7394072.1"/>
    <property type="molecule type" value="Genomic_DNA"/>
</dbReference>
<dbReference type="InterPro" id="IPR050312">
    <property type="entry name" value="IolE/XylAMocC-like"/>
</dbReference>
<feature type="domain" description="Xylose isomerase-like TIM barrel" evidence="1">
    <location>
        <begin position="30"/>
        <end position="278"/>
    </location>
</feature>